<dbReference type="PANTHER" id="PTHR23155">
    <property type="entry name" value="DISEASE RESISTANCE PROTEIN RP"/>
    <property type="match status" value="1"/>
</dbReference>
<dbReference type="Proteomes" id="UP000237000">
    <property type="component" value="Unassembled WGS sequence"/>
</dbReference>
<comment type="caution">
    <text evidence="6">The sequence shown here is derived from an EMBL/GenBank/DDBJ whole genome shotgun (WGS) entry which is preliminary data.</text>
</comment>
<evidence type="ECO:0000256" key="2">
    <source>
        <dbReference type="ARBA" id="ARBA00022821"/>
    </source>
</evidence>
<dbReference type="InterPro" id="IPR044974">
    <property type="entry name" value="Disease_R_plants"/>
</dbReference>
<dbReference type="SUPFAM" id="SSF52540">
    <property type="entry name" value="P-loop containing nucleoside triphosphate hydrolases"/>
    <property type="match status" value="1"/>
</dbReference>
<dbReference type="Pfam" id="PF00931">
    <property type="entry name" value="NB-ARC"/>
    <property type="match status" value="1"/>
</dbReference>
<dbReference type="OrthoDB" id="598235at2759"/>
<dbReference type="Gene3D" id="1.10.10.10">
    <property type="entry name" value="Winged helix-like DNA-binding domain superfamily/Winged helix DNA-binding domain"/>
    <property type="match status" value="1"/>
</dbReference>
<dbReference type="InterPro" id="IPR027417">
    <property type="entry name" value="P-loop_NTPase"/>
</dbReference>
<protein>
    <submittedName>
        <fullName evidence="6">NB-ARC domain, LRR domain containing protein</fullName>
    </submittedName>
</protein>
<dbReference type="InterPro" id="IPR002182">
    <property type="entry name" value="NB-ARC"/>
</dbReference>
<dbReference type="InterPro" id="IPR036388">
    <property type="entry name" value="WH-like_DNA-bd_sf"/>
</dbReference>
<dbReference type="InterPro" id="IPR058922">
    <property type="entry name" value="WHD_DRP"/>
</dbReference>
<reference evidence="7" key="1">
    <citation type="submission" date="2016-06" db="EMBL/GenBank/DDBJ databases">
        <title>Parallel loss of symbiosis genes in relatives of nitrogen-fixing non-legume Parasponia.</title>
        <authorList>
            <person name="Van Velzen R."/>
            <person name="Holmer R."/>
            <person name="Bu F."/>
            <person name="Rutten L."/>
            <person name="Van Zeijl A."/>
            <person name="Liu W."/>
            <person name="Santuari L."/>
            <person name="Cao Q."/>
            <person name="Sharma T."/>
            <person name="Shen D."/>
            <person name="Roswanjaya Y."/>
            <person name="Wardhani T."/>
            <person name="Kalhor M.S."/>
            <person name="Jansen J."/>
            <person name="Van den Hoogen J."/>
            <person name="Gungor B."/>
            <person name="Hartog M."/>
            <person name="Hontelez J."/>
            <person name="Verver J."/>
            <person name="Yang W.-C."/>
            <person name="Schijlen E."/>
            <person name="Repin R."/>
            <person name="Schilthuizen M."/>
            <person name="Schranz E."/>
            <person name="Heidstra R."/>
            <person name="Miyata K."/>
            <person name="Fedorova E."/>
            <person name="Kohlen W."/>
            <person name="Bisseling T."/>
            <person name="Smit S."/>
            <person name="Geurts R."/>
        </authorList>
    </citation>
    <scope>NUCLEOTIDE SEQUENCE [LARGE SCALE GENOMIC DNA]</scope>
    <source>
        <strain evidence="7">cv. RG33-2</strain>
    </source>
</reference>
<evidence type="ECO:0000259" key="3">
    <source>
        <dbReference type="Pfam" id="PF00931"/>
    </source>
</evidence>
<accession>A0A2P5EMB2</accession>
<keyword evidence="1" id="KW-0677">Repeat</keyword>
<keyword evidence="2" id="KW-0611">Plant defense</keyword>
<proteinExistence type="predicted"/>
<dbReference type="Gene3D" id="3.40.50.300">
    <property type="entry name" value="P-loop containing nucleotide triphosphate hydrolases"/>
    <property type="match status" value="1"/>
</dbReference>
<feature type="domain" description="NB-ARC" evidence="3">
    <location>
        <begin position="4"/>
        <end position="171"/>
    </location>
</feature>
<dbReference type="Pfam" id="PF23598">
    <property type="entry name" value="LRR_14"/>
    <property type="match status" value="1"/>
</dbReference>
<name>A0A2P5EMB2_TREOI</name>
<dbReference type="AlphaFoldDB" id="A0A2P5EMB2"/>
<keyword evidence="7" id="KW-1185">Reference proteome</keyword>
<dbReference type="Pfam" id="PF23559">
    <property type="entry name" value="WHD_DRP"/>
    <property type="match status" value="1"/>
</dbReference>
<feature type="domain" description="Disease resistance protein winged helix" evidence="4">
    <location>
        <begin position="261"/>
        <end position="331"/>
    </location>
</feature>
<dbReference type="Gene3D" id="3.80.10.10">
    <property type="entry name" value="Ribonuclease Inhibitor"/>
    <property type="match status" value="1"/>
</dbReference>
<evidence type="ECO:0000256" key="1">
    <source>
        <dbReference type="ARBA" id="ARBA00022737"/>
    </source>
</evidence>
<evidence type="ECO:0000259" key="4">
    <source>
        <dbReference type="Pfam" id="PF23559"/>
    </source>
</evidence>
<evidence type="ECO:0000259" key="5">
    <source>
        <dbReference type="Pfam" id="PF23598"/>
    </source>
</evidence>
<dbReference type="PANTHER" id="PTHR23155:SF1052">
    <property type="entry name" value="DISEASE RESISTANCE PROTEIN RPM1"/>
    <property type="match status" value="1"/>
</dbReference>
<organism evidence="6 7">
    <name type="scientific">Trema orientale</name>
    <name type="common">Charcoal tree</name>
    <name type="synonym">Celtis orientalis</name>
    <dbReference type="NCBI Taxonomy" id="63057"/>
    <lineage>
        <taxon>Eukaryota</taxon>
        <taxon>Viridiplantae</taxon>
        <taxon>Streptophyta</taxon>
        <taxon>Embryophyta</taxon>
        <taxon>Tracheophyta</taxon>
        <taxon>Spermatophyta</taxon>
        <taxon>Magnoliopsida</taxon>
        <taxon>eudicotyledons</taxon>
        <taxon>Gunneridae</taxon>
        <taxon>Pentapetalae</taxon>
        <taxon>rosids</taxon>
        <taxon>fabids</taxon>
        <taxon>Rosales</taxon>
        <taxon>Cannabaceae</taxon>
        <taxon>Trema</taxon>
    </lineage>
</organism>
<dbReference type="GO" id="GO:0043531">
    <property type="term" value="F:ADP binding"/>
    <property type="evidence" value="ECO:0007669"/>
    <property type="project" value="InterPro"/>
</dbReference>
<dbReference type="InterPro" id="IPR055414">
    <property type="entry name" value="LRR_R13L4/SHOC2-like"/>
</dbReference>
<dbReference type="InParanoid" id="A0A2P5EMB2"/>
<evidence type="ECO:0000313" key="7">
    <source>
        <dbReference type="Proteomes" id="UP000237000"/>
    </source>
</evidence>
<dbReference type="SUPFAM" id="SSF52058">
    <property type="entry name" value="L domain-like"/>
    <property type="match status" value="1"/>
</dbReference>
<dbReference type="GO" id="GO:0098542">
    <property type="term" value="P:defense response to other organism"/>
    <property type="evidence" value="ECO:0007669"/>
    <property type="project" value="TreeGrafter"/>
</dbReference>
<sequence length="692" mass="78689">MERLTGGEARRSVISVVGAVGIGKTTLAKKVYDGTVLVERRFDCRAWITVSQTYNMKELLKLVAWQICQDEERDVGNVNMMVMEELIISIRKYLQSKKYMLVFDDVCEVEFWQLMKGALPDNDRGSRIIITTRSDMVVASCNESSFGHVHKMEPLSEEMCQGLFCRIAFQYEPQPHCPPPELEQLCHEFVRLCQGLPLSIVRMAELLSKKEKTTSEWKRLLRNFSHEVESNVQLRGTSESLALSYLDLPRQLKLCFLYFSIFPKDALIPNDKLYKLWIAEGFVQEQTGKTLEVVAEEYLYELIHRNLVQACEGFYGLEKFCIVRSSVHEIARKKADEISFCRILDGKNSGFSEKSRRLSVYSLDAANVLETNEDSQVRAVFLSNIGALDKSFMVTLFEKYKLLVMLDFENVPLEHLPKELGNLFLLKYLSLKNTKVKGLPKSVGELINLRTLDLRNTQLIQLPSEIKKLQNLRHLLASVYDNKITMDSTQGVRINEGIGFLENLRTLMTVDADHSGIGLIEELEKLRQLRRLDISGLTAEISSALSAYIEEMSHLECLIYFIATTSFATAPFEGTLTEVTRLEGSLPKLKLLVLRELSGLKVVEIEDGALPRLEELRIGSSPLLNEVPSGVQHLRNLKVLSNYDMPKEFVLSMQPDGGSFDDEEHSASEMNHVNRLSFASDEVSFFSDDIED</sequence>
<dbReference type="PRINTS" id="PR00364">
    <property type="entry name" value="DISEASERSIST"/>
</dbReference>
<dbReference type="EMBL" id="JXTC01000128">
    <property type="protein sequence ID" value="PON86701.1"/>
    <property type="molecule type" value="Genomic_DNA"/>
</dbReference>
<dbReference type="Gene3D" id="1.10.8.430">
    <property type="entry name" value="Helical domain of apoptotic protease-activating factors"/>
    <property type="match status" value="1"/>
</dbReference>
<dbReference type="InterPro" id="IPR042197">
    <property type="entry name" value="Apaf_helical"/>
</dbReference>
<feature type="domain" description="Disease resistance R13L4/SHOC-2-like LRR" evidence="5">
    <location>
        <begin position="393"/>
        <end position="560"/>
    </location>
</feature>
<gene>
    <name evidence="6" type="ORF">TorRG33x02_175330</name>
</gene>
<dbReference type="InterPro" id="IPR032675">
    <property type="entry name" value="LRR_dom_sf"/>
</dbReference>
<dbReference type="FunFam" id="1.10.10.10:FF:000322">
    <property type="entry name" value="Probable disease resistance protein At1g63360"/>
    <property type="match status" value="1"/>
</dbReference>
<evidence type="ECO:0000313" key="6">
    <source>
        <dbReference type="EMBL" id="PON86701.1"/>
    </source>
</evidence>